<protein>
    <submittedName>
        <fullName evidence="3">Scaffold/adaptor protein</fullName>
    </submittedName>
</protein>
<evidence type="ECO:0000313" key="3">
    <source>
        <dbReference type="EMBL" id="GAA0155924.1"/>
    </source>
</evidence>
<name>A0AAV3PVX2_LITER</name>
<dbReference type="InterPro" id="IPR045107">
    <property type="entry name" value="SAC3/GANP/THP3"/>
</dbReference>
<dbReference type="PANTHER" id="PTHR12436">
    <property type="entry name" value="80 KDA MCM3-ASSOCIATED PROTEIN"/>
    <property type="match status" value="1"/>
</dbReference>
<reference evidence="3 4" key="1">
    <citation type="submission" date="2024-01" db="EMBL/GenBank/DDBJ databases">
        <title>The complete chloroplast genome sequence of Lithospermum erythrorhizon: insights into the phylogenetic relationship among Boraginaceae species and the maternal lineages of purple gromwells.</title>
        <authorList>
            <person name="Okada T."/>
            <person name="Watanabe K."/>
        </authorList>
    </citation>
    <scope>NUCLEOTIDE SEQUENCE [LARGE SCALE GENOMIC DNA]</scope>
</reference>
<dbReference type="EMBL" id="BAABME010002748">
    <property type="protein sequence ID" value="GAA0155924.1"/>
    <property type="molecule type" value="Genomic_DNA"/>
</dbReference>
<feature type="region of interest" description="Disordered" evidence="1">
    <location>
        <begin position="1"/>
        <end position="26"/>
    </location>
</feature>
<sequence>MAEMKPNEHHKSSNPNKAASSNQQTLHNSYTKNTINKTNYNHPNLESQNDEHQNIQMPIIVGTCPFMCPVEERLRRERLRDLAKFERLHGNPSKSSPDLAVKKFCRTISMKYLQASDVRPLPVLVDTLNYVLNIWKCGEHPFEVVHDFIFDRIRSVRQDLSMQNLSNDNVIAMYERMVEFHVISDHIFRLGDRSNETSSKSYLNMEQLTKTLTSLYNLYEVNRDAESIYPKEAEFRSLYVLLHLHADNQGESLHLWFCYVSSNILNSKEMHFARKVLRYFRLGNFKRFIYSIEAEASYLQYCILEPHISEVRAFAISCVNTSAYKLQPFSLLELAKLLLIKESELQSLCRDCGLSTSSDEVGNSVLPSKQTTFSYPKREAQHYYPLDSERFSEG</sequence>
<evidence type="ECO:0000313" key="4">
    <source>
        <dbReference type="Proteomes" id="UP001454036"/>
    </source>
</evidence>
<feature type="compositionally biased region" description="Basic and acidic residues" evidence="1">
    <location>
        <begin position="1"/>
        <end position="11"/>
    </location>
</feature>
<dbReference type="GO" id="GO:0070390">
    <property type="term" value="C:transcription export complex 2"/>
    <property type="evidence" value="ECO:0007669"/>
    <property type="project" value="TreeGrafter"/>
</dbReference>
<keyword evidence="4" id="KW-1185">Reference proteome</keyword>
<feature type="domain" description="SAC3/GANP/THP3 conserved" evidence="2">
    <location>
        <begin position="67"/>
        <end position="357"/>
    </location>
</feature>
<evidence type="ECO:0000256" key="1">
    <source>
        <dbReference type="SAM" id="MobiDB-lite"/>
    </source>
</evidence>
<dbReference type="AlphaFoldDB" id="A0AAV3PVX2"/>
<gene>
    <name evidence="3" type="ORF">LIER_13537</name>
</gene>
<accession>A0AAV3PVX2</accession>
<dbReference type="Proteomes" id="UP001454036">
    <property type="component" value="Unassembled WGS sequence"/>
</dbReference>
<dbReference type="InterPro" id="IPR005062">
    <property type="entry name" value="SAC3/GANP/THP3_conserved"/>
</dbReference>
<proteinExistence type="predicted"/>
<feature type="compositionally biased region" description="Low complexity" evidence="1">
    <location>
        <begin position="13"/>
        <end position="26"/>
    </location>
</feature>
<evidence type="ECO:0000259" key="2">
    <source>
        <dbReference type="Pfam" id="PF03399"/>
    </source>
</evidence>
<dbReference type="PANTHER" id="PTHR12436:SF3">
    <property type="entry name" value="GERMINAL-CENTER ASSOCIATED NUCLEAR PROTEIN"/>
    <property type="match status" value="1"/>
</dbReference>
<dbReference type="GO" id="GO:0005737">
    <property type="term" value="C:cytoplasm"/>
    <property type="evidence" value="ECO:0007669"/>
    <property type="project" value="TreeGrafter"/>
</dbReference>
<dbReference type="GO" id="GO:0006406">
    <property type="term" value="P:mRNA export from nucleus"/>
    <property type="evidence" value="ECO:0007669"/>
    <property type="project" value="TreeGrafter"/>
</dbReference>
<organism evidence="3 4">
    <name type="scientific">Lithospermum erythrorhizon</name>
    <name type="common">Purple gromwell</name>
    <name type="synonym">Lithospermum officinale var. erythrorhizon</name>
    <dbReference type="NCBI Taxonomy" id="34254"/>
    <lineage>
        <taxon>Eukaryota</taxon>
        <taxon>Viridiplantae</taxon>
        <taxon>Streptophyta</taxon>
        <taxon>Embryophyta</taxon>
        <taxon>Tracheophyta</taxon>
        <taxon>Spermatophyta</taxon>
        <taxon>Magnoliopsida</taxon>
        <taxon>eudicotyledons</taxon>
        <taxon>Gunneridae</taxon>
        <taxon>Pentapetalae</taxon>
        <taxon>asterids</taxon>
        <taxon>lamiids</taxon>
        <taxon>Boraginales</taxon>
        <taxon>Boraginaceae</taxon>
        <taxon>Boraginoideae</taxon>
        <taxon>Lithospermeae</taxon>
        <taxon>Lithospermum</taxon>
    </lineage>
</organism>
<dbReference type="Pfam" id="PF03399">
    <property type="entry name" value="SAC3_GANP"/>
    <property type="match status" value="1"/>
</dbReference>
<comment type="caution">
    <text evidence="3">The sequence shown here is derived from an EMBL/GenBank/DDBJ whole genome shotgun (WGS) entry which is preliminary data.</text>
</comment>
<dbReference type="Gene3D" id="1.25.40.990">
    <property type="match status" value="1"/>
</dbReference>